<keyword evidence="2" id="KW-0547">Nucleotide-binding</keyword>
<dbReference type="InterPro" id="IPR003593">
    <property type="entry name" value="AAA+_ATPase"/>
</dbReference>
<organism evidence="5 6">
    <name type="scientific">Hydrogenophaga defluvii</name>
    <dbReference type="NCBI Taxonomy" id="249410"/>
    <lineage>
        <taxon>Bacteria</taxon>
        <taxon>Pseudomonadati</taxon>
        <taxon>Pseudomonadota</taxon>
        <taxon>Betaproteobacteria</taxon>
        <taxon>Burkholderiales</taxon>
        <taxon>Comamonadaceae</taxon>
        <taxon>Hydrogenophaga</taxon>
    </lineage>
</organism>
<dbReference type="InterPro" id="IPR017871">
    <property type="entry name" value="ABC_transporter-like_CS"/>
</dbReference>
<dbReference type="PROSITE" id="PS00211">
    <property type="entry name" value="ABC_TRANSPORTER_1"/>
    <property type="match status" value="1"/>
</dbReference>
<proteinExistence type="predicted"/>
<dbReference type="PANTHER" id="PTHR24221:SF654">
    <property type="entry name" value="ATP-BINDING CASSETTE SUB-FAMILY B MEMBER 6"/>
    <property type="match status" value="1"/>
</dbReference>
<keyword evidence="1" id="KW-0472">Membrane</keyword>
<dbReference type="InterPro" id="IPR027417">
    <property type="entry name" value="P-loop_NTPase"/>
</dbReference>
<dbReference type="InterPro" id="IPR003439">
    <property type="entry name" value="ABC_transporter-like_ATP-bd"/>
</dbReference>
<dbReference type="PROSITE" id="PS50893">
    <property type="entry name" value="ABC_TRANSPORTER_2"/>
    <property type="match status" value="1"/>
</dbReference>
<dbReference type="GO" id="GO:0005524">
    <property type="term" value="F:ATP binding"/>
    <property type="evidence" value="ECO:0007669"/>
    <property type="project" value="UniProtKB-KW"/>
</dbReference>
<protein>
    <submittedName>
        <fullName evidence="5">ATP-binding cassette domain-containing protein</fullName>
    </submittedName>
</protein>
<name>A0ABW2S7H2_9BURK</name>
<gene>
    <name evidence="5" type="ORF">ACFQU0_03280</name>
</gene>
<keyword evidence="1" id="KW-1003">Cell membrane</keyword>
<dbReference type="Pfam" id="PF00005">
    <property type="entry name" value="ABC_tran"/>
    <property type="match status" value="1"/>
</dbReference>
<feature type="domain" description="ABC transporter" evidence="4">
    <location>
        <begin position="1"/>
        <end position="230"/>
    </location>
</feature>
<dbReference type="PANTHER" id="PTHR24221">
    <property type="entry name" value="ATP-BINDING CASSETTE SUB-FAMILY B"/>
    <property type="match status" value="1"/>
</dbReference>
<evidence type="ECO:0000256" key="1">
    <source>
        <dbReference type="ARBA" id="ARBA00022475"/>
    </source>
</evidence>
<evidence type="ECO:0000256" key="2">
    <source>
        <dbReference type="ARBA" id="ARBA00022741"/>
    </source>
</evidence>
<evidence type="ECO:0000313" key="5">
    <source>
        <dbReference type="EMBL" id="MFC7459445.1"/>
    </source>
</evidence>
<reference evidence="6" key="1">
    <citation type="journal article" date="2019" name="Int. J. Syst. Evol. Microbiol.">
        <title>The Global Catalogue of Microorganisms (GCM) 10K type strain sequencing project: providing services to taxonomists for standard genome sequencing and annotation.</title>
        <authorList>
            <consortium name="The Broad Institute Genomics Platform"/>
            <consortium name="The Broad Institute Genome Sequencing Center for Infectious Disease"/>
            <person name="Wu L."/>
            <person name="Ma J."/>
        </authorList>
    </citation>
    <scope>NUCLEOTIDE SEQUENCE [LARGE SCALE GENOMIC DNA]</scope>
    <source>
        <strain evidence="6">CCUG 53903</strain>
    </source>
</reference>
<evidence type="ECO:0000256" key="3">
    <source>
        <dbReference type="ARBA" id="ARBA00022840"/>
    </source>
</evidence>
<dbReference type="InterPro" id="IPR039421">
    <property type="entry name" value="Type_1_exporter"/>
</dbReference>
<sequence length="230" mass="25367">VSPSGLYPGWVNIGWKRWVRIRWKSTTGITGSGKSTLIDLILGLLPPSSGQIWIEGEALDATNLRRWQKRIAHVPQSIFLTDSSIGENVALGVPPQHIDTSRLRRVMAAAQMTEFVDRLPQGLATRVGERGVQLSGGQRQRIGLARALYKQADVLILDEATSALDGATESRVMDAIYHLNPNVIILMIAHRLSTLEKCDAIYEIFAGQLRWGNGRQSERGSIDNSPISSF</sequence>
<feature type="non-terminal residue" evidence="5">
    <location>
        <position position="1"/>
    </location>
</feature>
<accession>A0ABW2S7H2</accession>
<keyword evidence="3 5" id="KW-0067">ATP-binding</keyword>
<dbReference type="EMBL" id="JBHTBZ010000009">
    <property type="protein sequence ID" value="MFC7459445.1"/>
    <property type="molecule type" value="Genomic_DNA"/>
</dbReference>
<dbReference type="SUPFAM" id="SSF52540">
    <property type="entry name" value="P-loop containing nucleoside triphosphate hydrolases"/>
    <property type="match status" value="1"/>
</dbReference>
<dbReference type="SMART" id="SM00382">
    <property type="entry name" value="AAA"/>
    <property type="match status" value="1"/>
</dbReference>
<comment type="caution">
    <text evidence="5">The sequence shown here is derived from an EMBL/GenBank/DDBJ whole genome shotgun (WGS) entry which is preliminary data.</text>
</comment>
<dbReference type="RefSeq" id="WP_382198692.1">
    <property type="nucleotide sequence ID" value="NZ_JBHTBZ010000009.1"/>
</dbReference>
<dbReference type="Gene3D" id="3.40.50.300">
    <property type="entry name" value="P-loop containing nucleotide triphosphate hydrolases"/>
    <property type="match status" value="1"/>
</dbReference>
<dbReference type="Proteomes" id="UP001596457">
    <property type="component" value="Unassembled WGS sequence"/>
</dbReference>
<evidence type="ECO:0000259" key="4">
    <source>
        <dbReference type="PROSITE" id="PS50893"/>
    </source>
</evidence>
<keyword evidence="6" id="KW-1185">Reference proteome</keyword>
<evidence type="ECO:0000313" key="6">
    <source>
        <dbReference type="Proteomes" id="UP001596457"/>
    </source>
</evidence>